<dbReference type="InterPro" id="IPR011701">
    <property type="entry name" value="MFS"/>
</dbReference>
<keyword evidence="4 5" id="KW-0472">Membrane</keyword>
<evidence type="ECO:0000256" key="4">
    <source>
        <dbReference type="ARBA" id="ARBA00023136"/>
    </source>
</evidence>
<dbReference type="Gene3D" id="1.20.1250.20">
    <property type="entry name" value="MFS general substrate transporter like domains"/>
    <property type="match status" value="1"/>
</dbReference>
<dbReference type="Gene3D" id="1.20.1720.10">
    <property type="entry name" value="Multidrug resistance protein D"/>
    <property type="match status" value="1"/>
</dbReference>
<feature type="transmembrane region" description="Helical" evidence="5">
    <location>
        <begin position="181"/>
        <end position="200"/>
    </location>
</feature>
<reference evidence="8" key="1">
    <citation type="journal article" date="2019" name="Int. J. Syst. Evol. Microbiol.">
        <title>The Global Catalogue of Microorganisms (GCM) 10K type strain sequencing project: providing services to taxonomists for standard genome sequencing and annotation.</title>
        <authorList>
            <consortium name="The Broad Institute Genomics Platform"/>
            <consortium name="The Broad Institute Genome Sequencing Center for Infectious Disease"/>
            <person name="Wu L."/>
            <person name="Ma J."/>
        </authorList>
    </citation>
    <scope>NUCLEOTIDE SEQUENCE [LARGE SCALE GENOMIC DNA]</scope>
    <source>
        <strain evidence="8">DFY28</strain>
    </source>
</reference>
<keyword evidence="8" id="KW-1185">Reference proteome</keyword>
<dbReference type="Proteomes" id="UP001596098">
    <property type="component" value="Unassembled WGS sequence"/>
</dbReference>
<evidence type="ECO:0000256" key="3">
    <source>
        <dbReference type="ARBA" id="ARBA00022989"/>
    </source>
</evidence>
<evidence type="ECO:0000256" key="5">
    <source>
        <dbReference type="SAM" id="Phobius"/>
    </source>
</evidence>
<evidence type="ECO:0000313" key="8">
    <source>
        <dbReference type="Proteomes" id="UP001596098"/>
    </source>
</evidence>
<feature type="transmembrane region" description="Helical" evidence="5">
    <location>
        <begin position="300"/>
        <end position="318"/>
    </location>
</feature>
<comment type="subcellular location">
    <subcellularLocation>
        <location evidence="1">Cell membrane</location>
        <topology evidence="1">Multi-pass membrane protein</topology>
    </subcellularLocation>
</comment>
<feature type="transmembrane region" description="Helical" evidence="5">
    <location>
        <begin position="128"/>
        <end position="147"/>
    </location>
</feature>
<feature type="transmembrane region" description="Helical" evidence="5">
    <location>
        <begin position="220"/>
        <end position="236"/>
    </location>
</feature>
<feature type="transmembrane region" description="Helical" evidence="5">
    <location>
        <begin position="242"/>
        <end position="265"/>
    </location>
</feature>
<organism evidence="7 8">
    <name type="scientific">Nocardioides yefusunii</name>
    <dbReference type="NCBI Taxonomy" id="2500546"/>
    <lineage>
        <taxon>Bacteria</taxon>
        <taxon>Bacillati</taxon>
        <taxon>Actinomycetota</taxon>
        <taxon>Actinomycetes</taxon>
        <taxon>Propionibacteriales</taxon>
        <taxon>Nocardioidaceae</taxon>
        <taxon>Nocardioides</taxon>
    </lineage>
</organism>
<gene>
    <name evidence="7" type="ORF">ACFPWU_09420</name>
</gene>
<evidence type="ECO:0000256" key="2">
    <source>
        <dbReference type="ARBA" id="ARBA00022692"/>
    </source>
</evidence>
<dbReference type="InterPro" id="IPR020846">
    <property type="entry name" value="MFS_dom"/>
</dbReference>
<dbReference type="SUPFAM" id="SSF103473">
    <property type="entry name" value="MFS general substrate transporter"/>
    <property type="match status" value="1"/>
</dbReference>
<feature type="transmembrane region" description="Helical" evidence="5">
    <location>
        <begin position="398"/>
        <end position="419"/>
    </location>
</feature>
<feature type="transmembrane region" description="Helical" evidence="5">
    <location>
        <begin position="96"/>
        <end position="116"/>
    </location>
</feature>
<keyword evidence="3 5" id="KW-1133">Transmembrane helix</keyword>
<feature type="transmembrane region" description="Helical" evidence="5">
    <location>
        <begin position="64"/>
        <end position="84"/>
    </location>
</feature>
<proteinExistence type="predicted"/>
<feature type="transmembrane region" description="Helical" evidence="5">
    <location>
        <begin position="431"/>
        <end position="448"/>
    </location>
</feature>
<evidence type="ECO:0000259" key="6">
    <source>
        <dbReference type="PROSITE" id="PS50850"/>
    </source>
</evidence>
<feature type="transmembrane region" description="Helical" evidence="5">
    <location>
        <begin position="27"/>
        <end position="52"/>
    </location>
</feature>
<accession>A0ABW1R1A3</accession>
<evidence type="ECO:0000256" key="1">
    <source>
        <dbReference type="ARBA" id="ARBA00004651"/>
    </source>
</evidence>
<dbReference type="InterPro" id="IPR036259">
    <property type="entry name" value="MFS_trans_sf"/>
</dbReference>
<keyword evidence="2 5" id="KW-0812">Transmembrane</keyword>
<sequence length="452" mass="46211">MTDAPAPDVPAVTTAPGKREGVLSPTYLATTLGTVAVIVLVAFETMAVITVMPDVSDDLDGRRLYALGFAAPLASGVIGMVLAGMWSDRVGPGRPLLAALGVFASGLLVAGVAPTMELFVAGRFLQGMGGGASMVVLYVLVGILYPGRLQASLFAAYAAAWVLPSFFGPLLAAWVADAFGWRWVFIGTVALVAAVTAVLARRALAVPRSEGAPMHTSLRPLWWALLAAAAVMGVRLLDVEVASLACAAVVLFALSKLLPAGALRLGRGLPSVISTRGLLAGSFFTAQAYVVLMFEEQWGMDATTAGFVLAAVGVVWWLGSSLQAKNSEKAHALVMTAGTALLAVAFVAMTAVIALDANVWLAAAVFVVAAGAMGLAYPRTTVAMLALSTDADRGSNSAAINAADSMGAALSIAVAGLIMGVAESADVEPFFPLYAFAAALAVLSLLAARRTA</sequence>
<feature type="transmembrane region" description="Helical" evidence="5">
    <location>
        <begin position="359"/>
        <end position="377"/>
    </location>
</feature>
<dbReference type="PROSITE" id="PS50850">
    <property type="entry name" value="MFS"/>
    <property type="match status" value="1"/>
</dbReference>
<feature type="domain" description="Major facilitator superfamily (MFS) profile" evidence="6">
    <location>
        <begin position="30"/>
        <end position="452"/>
    </location>
</feature>
<dbReference type="PANTHER" id="PTHR23501">
    <property type="entry name" value="MAJOR FACILITATOR SUPERFAMILY"/>
    <property type="match status" value="1"/>
</dbReference>
<name>A0ABW1R1A3_9ACTN</name>
<feature type="transmembrane region" description="Helical" evidence="5">
    <location>
        <begin position="154"/>
        <end position="175"/>
    </location>
</feature>
<dbReference type="EMBL" id="JBHSQI010000005">
    <property type="protein sequence ID" value="MFC6153875.1"/>
    <property type="molecule type" value="Genomic_DNA"/>
</dbReference>
<dbReference type="Pfam" id="PF07690">
    <property type="entry name" value="MFS_1"/>
    <property type="match status" value="1"/>
</dbReference>
<dbReference type="PANTHER" id="PTHR23501:SF154">
    <property type="entry name" value="MULTIDRUG-EFFLUX TRANSPORTER RV1634-RELATED"/>
    <property type="match status" value="1"/>
</dbReference>
<feature type="transmembrane region" description="Helical" evidence="5">
    <location>
        <begin position="330"/>
        <end position="353"/>
    </location>
</feature>
<evidence type="ECO:0000313" key="7">
    <source>
        <dbReference type="EMBL" id="MFC6153875.1"/>
    </source>
</evidence>
<dbReference type="RefSeq" id="WP_128221889.1">
    <property type="nucleotide sequence ID" value="NZ_CP034929.1"/>
</dbReference>
<comment type="caution">
    <text evidence="7">The sequence shown here is derived from an EMBL/GenBank/DDBJ whole genome shotgun (WGS) entry which is preliminary data.</text>
</comment>
<protein>
    <submittedName>
        <fullName evidence="7">MFS transporter</fullName>
    </submittedName>
</protein>